<evidence type="ECO:0000259" key="3">
    <source>
        <dbReference type="PROSITE" id="PS50304"/>
    </source>
</evidence>
<protein>
    <submittedName>
        <fullName evidence="4">Putative transcriptional coactivator</fullName>
    </submittedName>
</protein>
<organism evidence="4">
    <name type="scientific">Amblyomma aureolatum</name>
    <dbReference type="NCBI Taxonomy" id="187763"/>
    <lineage>
        <taxon>Eukaryota</taxon>
        <taxon>Metazoa</taxon>
        <taxon>Ecdysozoa</taxon>
        <taxon>Arthropoda</taxon>
        <taxon>Chelicerata</taxon>
        <taxon>Arachnida</taxon>
        <taxon>Acari</taxon>
        <taxon>Parasitiformes</taxon>
        <taxon>Ixodida</taxon>
        <taxon>Ixodoidea</taxon>
        <taxon>Ixodidae</taxon>
        <taxon>Amblyomminae</taxon>
        <taxon>Amblyomma</taxon>
    </lineage>
</organism>
<keyword evidence="1" id="KW-0479">Metal-binding</keyword>
<dbReference type="PROSITE" id="PS50304">
    <property type="entry name" value="TUDOR"/>
    <property type="match status" value="1"/>
</dbReference>
<dbReference type="PANTHER" id="PTHR22948">
    <property type="entry name" value="TUDOR DOMAIN CONTAINING PROTEIN"/>
    <property type="match status" value="1"/>
</dbReference>
<dbReference type="InterPro" id="IPR002999">
    <property type="entry name" value="Tudor"/>
</dbReference>
<dbReference type="Pfam" id="PF00567">
    <property type="entry name" value="TUDOR"/>
    <property type="match status" value="1"/>
</dbReference>
<dbReference type="SUPFAM" id="SSF63748">
    <property type="entry name" value="Tudor/PWWP/MBT"/>
    <property type="match status" value="1"/>
</dbReference>
<feature type="zinc finger region" description="C3H1-type" evidence="1">
    <location>
        <begin position="1"/>
        <end position="24"/>
    </location>
</feature>
<dbReference type="Gene3D" id="2.40.50.90">
    <property type="match status" value="1"/>
</dbReference>
<dbReference type="InterPro" id="IPR035437">
    <property type="entry name" value="SNase_OB-fold_sf"/>
</dbReference>
<evidence type="ECO:0000256" key="1">
    <source>
        <dbReference type="PROSITE-ProRule" id="PRU00723"/>
    </source>
</evidence>
<evidence type="ECO:0000313" key="4">
    <source>
        <dbReference type="EMBL" id="JAT97906.1"/>
    </source>
</evidence>
<dbReference type="EMBL" id="GFAC01001282">
    <property type="protein sequence ID" value="JAT97906.1"/>
    <property type="molecule type" value="mRNA"/>
</dbReference>
<dbReference type="GO" id="GO:0008270">
    <property type="term" value="F:zinc ion binding"/>
    <property type="evidence" value="ECO:0007669"/>
    <property type="project" value="UniProtKB-KW"/>
</dbReference>
<sequence>ICKFFSAQGTCKQGQYCVYSHVAEEANSALLHVNEPVPSLSRKMQPPEVGSRVFGQVSAYNSPGFFYLIFPYGRSPFEQLIVEDMCSKTKLSLEGLMEDMQHECSLRKFSEDRLFTKAKGELVAARSNRDKRWYRGQVASVGHDDVLQVFFVDFGFCEWLPMKEVKALDVRFTHLPLQAHPACIVADGLSCPSDKTGWDAEMRQVFLDCVTRKDLLVEIVRISDGLLHVRLYFAKDDMLFSVTDSMKACKRRSMREQCRLRSIFTKTSMAPF</sequence>
<dbReference type="AlphaFoldDB" id="A0A1E1XFQ6"/>
<feature type="domain" description="Tudor" evidence="3">
    <location>
        <begin position="116"/>
        <end position="175"/>
    </location>
</feature>
<dbReference type="GO" id="GO:0005737">
    <property type="term" value="C:cytoplasm"/>
    <property type="evidence" value="ECO:0007669"/>
    <property type="project" value="UniProtKB-ARBA"/>
</dbReference>
<keyword evidence="1" id="KW-0862">Zinc</keyword>
<evidence type="ECO:0000259" key="2">
    <source>
        <dbReference type="PROSITE" id="PS50103"/>
    </source>
</evidence>
<feature type="non-terminal residue" evidence="4">
    <location>
        <position position="1"/>
    </location>
</feature>
<dbReference type="InterPro" id="IPR000571">
    <property type="entry name" value="Znf_CCCH"/>
</dbReference>
<dbReference type="PANTHER" id="PTHR22948:SF29">
    <property type="entry name" value="FI02030P-RELATED"/>
    <property type="match status" value="1"/>
</dbReference>
<dbReference type="InterPro" id="IPR050621">
    <property type="entry name" value="Tudor_domain_containing"/>
</dbReference>
<proteinExistence type="evidence at transcript level"/>
<dbReference type="SMART" id="SM00333">
    <property type="entry name" value="TUDOR"/>
    <property type="match status" value="1"/>
</dbReference>
<name>A0A1E1XFQ6_9ACAR</name>
<feature type="domain" description="C3H1-type" evidence="2">
    <location>
        <begin position="1"/>
        <end position="24"/>
    </location>
</feature>
<dbReference type="CDD" id="cd20379">
    <property type="entry name" value="Tudor_dTUD-like"/>
    <property type="match status" value="1"/>
</dbReference>
<reference evidence="4" key="1">
    <citation type="journal article" date="2017" name="Front. Cell. Infect. Microbiol.">
        <title>The Distinct Transcriptional Response of the Midgut of Amblyomma sculptum and Amblyomma aureolatum Ticks to Rickettsia rickettsii Correlates to Their Differences in Susceptibility to Infection.</title>
        <authorList>
            <person name="Martins L.A."/>
            <person name="Galletti M.F.B.M."/>
            <person name="Ribeiro J.M."/>
            <person name="Fujita A."/>
            <person name="Costa F.B."/>
            <person name="Labruna M.B."/>
            <person name="Daffre S."/>
            <person name="Fogaca A.C."/>
        </authorList>
    </citation>
    <scope>NUCLEOTIDE SEQUENCE</scope>
</reference>
<dbReference type="PROSITE" id="PS50103">
    <property type="entry name" value="ZF_C3H1"/>
    <property type="match status" value="1"/>
</dbReference>
<dbReference type="Gene3D" id="2.30.30.140">
    <property type="match status" value="1"/>
</dbReference>
<accession>A0A1E1XFQ6</accession>
<keyword evidence="1" id="KW-0863">Zinc-finger</keyword>